<dbReference type="EMBL" id="KN831768">
    <property type="protein sequence ID" value="KIM49459.1"/>
    <property type="molecule type" value="Genomic_DNA"/>
</dbReference>
<keyword evidence="2" id="KW-1185">Reference proteome</keyword>
<reference evidence="2" key="2">
    <citation type="submission" date="2015-01" db="EMBL/GenBank/DDBJ databases">
        <title>Evolutionary Origins and Diversification of the Mycorrhizal Mutualists.</title>
        <authorList>
            <consortium name="DOE Joint Genome Institute"/>
            <consortium name="Mycorrhizal Genomics Consortium"/>
            <person name="Kohler A."/>
            <person name="Kuo A."/>
            <person name="Nagy L.G."/>
            <person name="Floudas D."/>
            <person name="Copeland A."/>
            <person name="Barry K.W."/>
            <person name="Cichocki N."/>
            <person name="Veneault-Fourrey C."/>
            <person name="LaButti K."/>
            <person name="Lindquist E.A."/>
            <person name="Lipzen A."/>
            <person name="Lundell T."/>
            <person name="Morin E."/>
            <person name="Murat C."/>
            <person name="Riley R."/>
            <person name="Ohm R."/>
            <person name="Sun H."/>
            <person name="Tunlid A."/>
            <person name="Henrissat B."/>
            <person name="Grigoriev I.V."/>
            <person name="Hibbett D.S."/>
            <person name="Martin F."/>
        </authorList>
    </citation>
    <scope>NUCLEOTIDE SEQUENCE [LARGE SCALE GENOMIC DNA]</scope>
    <source>
        <strain evidence="2">h7</strain>
    </source>
</reference>
<dbReference type="HOGENOM" id="CLU_2250470_0_0_1"/>
<sequence length="104" mass="11546">MPYGTPLFLNTLIQISCSPLSVRFVRSPSLSAIRYLSSSGQNILVPTLPSIFIQVQSLLWDMSPVINVFPISSTTIFNVSISLSPLHQRRAAVVLFRLVPDLLF</sequence>
<name>A0A0C3CZ66_HEBCY</name>
<accession>A0A0C3CZ66</accession>
<proteinExistence type="predicted"/>
<gene>
    <name evidence="1" type="ORF">M413DRAFT_108739</name>
</gene>
<evidence type="ECO:0000313" key="2">
    <source>
        <dbReference type="Proteomes" id="UP000053424"/>
    </source>
</evidence>
<evidence type="ECO:0000313" key="1">
    <source>
        <dbReference type="EMBL" id="KIM49459.1"/>
    </source>
</evidence>
<dbReference type="AlphaFoldDB" id="A0A0C3CZ66"/>
<protein>
    <submittedName>
        <fullName evidence="1">Uncharacterized protein</fullName>
    </submittedName>
</protein>
<dbReference type="Proteomes" id="UP000053424">
    <property type="component" value="Unassembled WGS sequence"/>
</dbReference>
<organism evidence="1 2">
    <name type="scientific">Hebeloma cylindrosporum</name>
    <dbReference type="NCBI Taxonomy" id="76867"/>
    <lineage>
        <taxon>Eukaryota</taxon>
        <taxon>Fungi</taxon>
        <taxon>Dikarya</taxon>
        <taxon>Basidiomycota</taxon>
        <taxon>Agaricomycotina</taxon>
        <taxon>Agaricomycetes</taxon>
        <taxon>Agaricomycetidae</taxon>
        <taxon>Agaricales</taxon>
        <taxon>Agaricineae</taxon>
        <taxon>Hymenogastraceae</taxon>
        <taxon>Hebeloma</taxon>
    </lineage>
</organism>
<reference evidence="1 2" key="1">
    <citation type="submission" date="2014-04" db="EMBL/GenBank/DDBJ databases">
        <authorList>
            <consortium name="DOE Joint Genome Institute"/>
            <person name="Kuo A."/>
            <person name="Gay G."/>
            <person name="Dore J."/>
            <person name="Kohler A."/>
            <person name="Nagy L.G."/>
            <person name="Floudas D."/>
            <person name="Copeland A."/>
            <person name="Barry K.W."/>
            <person name="Cichocki N."/>
            <person name="Veneault-Fourrey C."/>
            <person name="LaButti K."/>
            <person name="Lindquist E.A."/>
            <person name="Lipzen A."/>
            <person name="Lundell T."/>
            <person name="Morin E."/>
            <person name="Murat C."/>
            <person name="Sun H."/>
            <person name="Tunlid A."/>
            <person name="Henrissat B."/>
            <person name="Grigoriev I.V."/>
            <person name="Hibbett D.S."/>
            <person name="Martin F."/>
            <person name="Nordberg H.P."/>
            <person name="Cantor M.N."/>
            <person name="Hua S.X."/>
        </authorList>
    </citation>
    <scope>NUCLEOTIDE SEQUENCE [LARGE SCALE GENOMIC DNA]</scope>
    <source>
        <strain evidence="2">h7</strain>
    </source>
</reference>